<dbReference type="RefSeq" id="WP_245914564.1">
    <property type="nucleotide sequence ID" value="NZ_PJMW01000002.1"/>
</dbReference>
<dbReference type="Proteomes" id="UP000233766">
    <property type="component" value="Unassembled WGS sequence"/>
</dbReference>
<keyword evidence="1" id="KW-0233">DNA recombination</keyword>
<dbReference type="PROSITE" id="PS51898">
    <property type="entry name" value="TYR_RECOMBINASE"/>
    <property type="match status" value="1"/>
</dbReference>
<comment type="caution">
    <text evidence="3">The sequence shown here is derived from an EMBL/GenBank/DDBJ whole genome shotgun (WGS) entry which is preliminary data.</text>
</comment>
<dbReference type="CDD" id="cd00397">
    <property type="entry name" value="DNA_BRE_C"/>
    <property type="match status" value="1"/>
</dbReference>
<dbReference type="InterPro" id="IPR013762">
    <property type="entry name" value="Integrase-like_cat_sf"/>
</dbReference>
<keyword evidence="4" id="KW-1185">Reference proteome</keyword>
<dbReference type="EMBL" id="PJMW01000002">
    <property type="protein sequence ID" value="PKV79579.1"/>
    <property type="molecule type" value="Genomic_DNA"/>
</dbReference>
<evidence type="ECO:0000256" key="1">
    <source>
        <dbReference type="ARBA" id="ARBA00023172"/>
    </source>
</evidence>
<evidence type="ECO:0000313" key="3">
    <source>
        <dbReference type="EMBL" id="PKV79579.1"/>
    </source>
</evidence>
<dbReference type="Pfam" id="PF00589">
    <property type="entry name" value="Phage_integrase"/>
    <property type="match status" value="1"/>
</dbReference>
<dbReference type="Gene3D" id="1.10.443.10">
    <property type="entry name" value="Intergrase catalytic core"/>
    <property type="match status" value="1"/>
</dbReference>
<feature type="domain" description="Tyr recombinase" evidence="2">
    <location>
        <begin position="411"/>
        <end position="635"/>
    </location>
</feature>
<dbReference type="GO" id="GO:0006310">
    <property type="term" value="P:DNA recombination"/>
    <property type="evidence" value="ECO:0007669"/>
    <property type="project" value="UniProtKB-KW"/>
</dbReference>
<accession>A0A2N3VD83</accession>
<evidence type="ECO:0000313" key="4">
    <source>
        <dbReference type="Proteomes" id="UP000233766"/>
    </source>
</evidence>
<name>A0A2N3VD83_9NOCA</name>
<dbReference type="GO" id="GO:0003677">
    <property type="term" value="F:DNA binding"/>
    <property type="evidence" value="ECO:0007669"/>
    <property type="project" value="InterPro"/>
</dbReference>
<dbReference type="AlphaFoldDB" id="A0A2N3VD83"/>
<dbReference type="InterPro" id="IPR002104">
    <property type="entry name" value="Integrase_catalytic"/>
</dbReference>
<dbReference type="SUPFAM" id="SSF56349">
    <property type="entry name" value="DNA breaking-rejoining enzymes"/>
    <property type="match status" value="1"/>
</dbReference>
<evidence type="ECO:0000259" key="2">
    <source>
        <dbReference type="PROSITE" id="PS51898"/>
    </source>
</evidence>
<dbReference type="GO" id="GO:0015074">
    <property type="term" value="P:DNA integration"/>
    <property type="evidence" value="ECO:0007669"/>
    <property type="project" value="InterPro"/>
</dbReference>
<dbReference type="InterPro" id="IPR011010">
    <property type="entry name" value="DNA_brk_join_enz"/>
</dbReference>
<sequence>MLATLSGPSFLLAGQESTQALGVQGARWLLDWLVTFSGTTWQQRWDASGAARWGSEWSTPVRRWLLARGIECEPVMMLDCGLAGLFSADVVRPGLEFLLSQRRTAFWREWAGPCRDRRGFARLQAGTDAAMWDSMQGRTARWYITALILVKGGGISKITVGDCVQLRIAERIVCTPGNSRHGFYMVLRDIGCFPADSPPSLHWVTRRKGQASVEDMVDRYRVANPAVRAVFIDYLSERQPALDYSTIEDLARTLVGHFWADLEKHHPGIDSFRLDREMATAWKRRLQTRPVRRRQPDGSFAEIQVPRVQYINLLTAVRAFYLDLASWSAADPARWAYWVAPCPITPAETSSKKLERRRKARMDQRTRERLPMLPTLVRIAEQRASDAKTFVAAALAAAPGGRFSAGGQVYVRSKPWTRAGANDIPIVYDEAGRRIKLRELENRAFWAWASVEVLRHTGVRIEELLEISHHSITQYTLPSTGEIIPLLQIAPSKSDEERVLVVGPELADVLSAIVCRVRGTDGRVPLVPFYDIAERVWSEPAPLLFQWNNGAQVRPVSAGMIRTALTELLEATGVKDAAGAPLYFQPHDLRRIFTTEAIMNGMPPHIAQLLLGHKDINTTMGYKAIYPQEAIEGHRGFIARRRALRPGEEYRTPTDAEWDEFLGHFERRKLALGDCGRAYGTSCQHEHSCVRCPVLRVDPAQRHRLAEIRDNLTVRIAEAQQAGWVGEADGLAVSLAAAEDKLSQIDARIARAGTVCLSLPSFPDIAARSAVIPVRPD</sequence>
<organism evidence="3 4">
    <name type="scientific">Nocardia fluminea</name>
    <dbReference type="NCBI Taxonomy" id="134984"/>
    <lineage>
        <taxon>Bacteria</taxon>
        <taxon>Bacillati</taxon>
        <taxon>Actinomycetota</taxon>
        <taxon>Actinomycetes</taxon>
        <taxon>Mycobacteriales</taxon>
        <taxon>Nocardiaceae</taxon>
        <taxon>Nocardia</taxon>
    </lineage>
</organism>
<reference evidence="3 4" key="1">
    <citation type="submission" date="2017-12" db="EMBL/GenBank/DDBJ databases">
        <title>Sequencing the genomes of 1000 Actinobacteria strains.</title>
        <authorList>
            <person name="Klenk H.-P."/>
        </authorList>
    </citation>
    <scope>NUCLEOTIDE SEQUENCE [LARGE SCALE GENOMIC DNA]</scope>
    <source>
        <strain evidence="3 4">DSM 44489</strain>
    </source>
</reference>
<protein>
    <submittedName>
        <fullName evidence="3">Phage integrase family protein</fullName>
    </submittedName>
</protein>
<proteinExistence type="predicted"/>
<gene>
    <name evidence="3" type="ORF">ATK86_3976</name>
</gene>